<name>A0ABN5LR39_9BACT</name>
<keyword evidence="1" id="KW-0479">Metal-binding</keyword>
<feature type="compositionally biased region" description="Low complexity" evidence="5">
    <location>
        <begin position="61"/>
        <end position="70"/>
    </location>
</feature>
<dbReference type="Gene3D" id="1.20.120.910">
    <property type="entry name" value="DksA, coiled-coil domain"/>
    <property type="match status" value="1"/>
</dbReference>
<evidence type="ECO:0000256" key="2">
    <source>
        <dbReference type="ARBA" id="ARBA00022771"/>
    </source>
</evidence>
<feature type="compositionally biased region" description="Low complexity" evidence="5">
    <location>
        <begin position="195"/>
        <end position="209"/>
    </location>
</feature>
<gene>
    <name evidence="7" type="ORF">DLD77_08790</name>
</gene>
<dbReference type="EMBL" id="CP029600">
    <property type="protein sequence ID" value="AWO01784.1"/>
    <property type="molecule type" value="Genomic_DNA"/>
</dbReference>
<feature type="zinc finger region" description="dksA C4-type" evidence="4">
    <location>
        <begin position="326"/>
        <end position="350"/>
    </location>
</feature>
<sequence>MATKKKVASKTTKKAVPAKKAVAKKAAVKKAPAAKKAAAKPAPAKKAAPATKKAAVKKAAPKVAKSSVKPAPKKAAVKKAAAKPAVAKSAKSSAKLVKSTKAAPAKKAAAAPSKKTVPVAKAPVKKAAAPAPKAKPVPVTASKQAARTAEPVISKPVEKVDQMASKNKQEKPAKEPVKKTRIEEPVKRVSERPTTKTASRASASGSRPAMKTVTYAPEFTKSVLDQPEAPSGPIYRYSDPELQEFKEIILKKLEAAKKELVYLQGLITRKDEAGTDDTENKYMSMEDGSGSQEREQLNQMASRQIQFIDHLEKALMRIENKTYGICRVTGKLIDKARLKAVPHATLSIEAKLAKSK</sequence>
<feature type="compositionally biased region" description="Basic residues" evidence="5">
    <location>
        <begin position="71"/>
        <end position="81"/>
    </location>
</feature>
<feature type="compositionally biased region" description="Basic residues" evidence="5">
    <location>
        <begin position="1"/>
        <end position="28"/>
    </location>
</feature>
<proteinExistence type="predicted"/>
<evidence type="ECO:0000313" key="7">
    <source>
        <dbReference type="EMBL" id="AWO01784.1"/>
    </source>
</evidence>
<evidence type="ECO:0000259" key="6">
    <source>
        <dbReference type="Pfam" id="PF01258"/>
    </source>
</evidence>
<feature type="compositionally biased region" description="Basic and acidic residues" evidence="5">
    <location>
        <begin position="156"/>
        <end position="194"/>
    </location>
</feature>
<keyword evidence="3" id="KW-0862">Zinc</keyword>
<feature type="compositionally biased region" description="Low complexity" evidence="5">
    <location>
        <begin position="82"/>
        <end position="143"/>
    </location>
</feature>
<keyword evidence="2" id="KW-0863">Zinc-finger</keyword>
<protein>
    <submittedName>
        <fullName evidence="7">Transcriptional regulator, TraR/DksA family protein</fullName>
    </submittedName>
</protein>
<evidence type="ECO:0000256" key="4">
    <source>
        <dbReference type="PROSITE-ProRule" id="PRU00510"/>
    </source>
</evidence>
<organism evidence="7 8">
    <name type="scientific">Chitinophaga alhagiae</name>
    <dbReference type="NCBI Taxonomy" id="2203219"/>
    <lineage>
        <taxon>Bacteria</taxon>
        <taxon>Pseudomonadati</taxon>
        <taxon>Bacteroidota</taxon>
        <taxon>Chitinophagia</taxon>
        <taxon>Chitinophagales</taxon>
        <taxon>Chitinophagaceae</taxon>
        <taxon>Chitinophaga</taxon>
    </lineage>
</organism>
<feature type="compositionally biased region" description="Low complexity" evidence="5">
    <location>
        <begin position="29"/>
        <end position="53"/>
    </location>
</feature>
<feature type="region of interest" description="Disordered" evidence="5">
    <location>
        <begin position="1"/>
        <end position="211"/>
    </location>
</feature>
<feature type="domain" description="Zinc finger DksA/TraR C4-type" evidence="6">
    <location>
        <begin position="322"/>
        <end position="350"/>
    </location>
</feature>
<reference evidence="7 8" key="1">
    <citation type="submission" date="2018-05" db="EMBL/GenBank/DDBJ databases">
        <title>Chitinophaga sp. nov., isolated from rhizosphere soil of Alhagi.</title>
        <authorList>
            <person name="Liu Y."/>
        </authorList>
    </citation>
    <scope>NUCLEOTIDE SEQUENCE [LARGE SCALE GENOMIC DNA]</scope>
    <source>
        <strain evidence="7 8">T22</strain>
    </source>
</reference>
<evidence type="ECO:0000256" key="3">
    <source>
        <dbReference type="ARBA" id="ARBA00022833"/>
    </source>
</evidence>
<dbReference type="PANTHER" id="PTHR33823">
    <property type="entry name" value="RNA POLYMERASE-BINDING TRANSCRIPTION FACTOR DKSA-RELATED"/>
    <property type="match status" value="1"/>
</dbReference>
<evidence type="ECO:0000256" key="5">
    <source>
        <dbReference type="SAM" id="MobiDB-lite"/>
    </source>
</evidence>
<keyword evidence="8" id="KW-1185">Reference proteome</keyword>
<dbReference type="Pfam" id="PF01258">
    <property type="entry name" value="zf-dskA_traR"/>
    <property type="match status" value="1"/>
</dbReference>
<evidence type="ECO:0000256" key="1">
    <source>
        <dbReference type="ARBA" id="ARBA00022723"/>
    </source>
</evidence>
<dbReference type="PROSITE" id="PS51128">
    <property type="entry name" value="ZF_DKSA_2"/>
    <property type="match status" value="1"/>
</dbReference>
<dbReference type="PANTHER" id="PTHR33823:SF2">
    <property type="entry name" value="RNA POLYMERASE-BINDING TRANSCRIPTION FACTOR DKSA"/>
    <property type="match status" value="1"/>
</dbReference>
<evidence type="ECO:0000313" key="8">
    <source>
        <dbReference type="Proteomes" id="UP000246099"/>
    </source>
</evidence>
<dbReference type="InterPro" id="IPR000962">
    <property type="entry name" value="Znf_DskA_TraR"/>
</dbReference>
<accession>A0ABN5LR39</accession>
<dbReference type="Proteomes" id="UP000246099">
    <property type="component" value="Chromosome"/>
</dbReference>